<protein>
    <submittedName>
        <fullName evidence="1">Uncharacterized protein</fullName>
    </submittedName>
</protein>
<dbReference type="Gene3D" id="1.10.600.10">
    <property type="entry name" value="Farnesyl Diphosphate Synthase"/>
    <property type="match status" value="1"/>
</dbReference>
<evidence type="ECO:0000313" key="2">
    <source>
        <dbReference type="Proteomes" id="UP000824120"/>
    </source>
</evidence>
<dbReference type="EMBL" id="JACXVP010000002">
    <property type="protein sequence ID" value="KAG5622774.1"/>
    <property type="molecule type" value="Genomic_DNA"/>
</dbReference>
<evidence type="ECO:0000313" key="1">
    <source>
        <dbReference type="EMBL" id="KAG5622774.1"/>
    </source>
</evidence>
<organism evidence="1 2">
    <name type="scientific">Solanum commersonii</name>
    <name type="common">Commerson's wild potato</name>
    <name type="synonym">Commerson's nightshade</name>
    <dbReference type="NCBI Taxonomy" id="4109"/>
    <lineage>
        <taxon>Eukaryota</taxon>
        <taxon>Viridiplantae</taxon>
        <taxon>Streptophyta</taxon>
        <taxon>Embryophyta</taxon>
        <taxon>Tracheophyta</taxon>
        <taxon>Spermatophyta</taxon>
        <taxon>Magnoliopsida</taxon>
        <taxon>eudicotyledons</taxon>
        <taxon>Gunneridae</taxon>
        <taxon>Pentapetalae</taxon>
        <taxon>asterids</taxon>
        <taxon>lamiids</taxon>
        <taxon>Solanales</taxon>
        <taxon>Solanaceae</taxon>
        <taxon>Solanoideae</taxon>
        <taxon>Solaneae</taxon>
        <taxon>Solanum</taxon>
    </lineage>
</organism>
<dbReference type="InterPro" id="IPR008949">
    <property type="entry name" value="Isoprenoid_synthase_dom_sf"/>
</dbReference>
<dbReference type="AlphaFoldDB" id="A0A9J6ADM5"/>
<comment type="caution">
    <text evidence="1">The sequence shown here is derived from an EMBL/GenBank/DDBJ whole genome shotgun (WGS) entry which is preliminary data.</text>
</comment>
<dbReference type="OrthoDB" id="1262678at2759"/>
<dbReference type="SUPFAM" id="SSF48576">
    <property type="entry name" value="Terpenoid synthases"/>
    <property type="match status" value="1"/>
</dbReference>
<dbReference type="Proteomes" id="UP000824120">
    <property type="component" value="Chromosome 2"/>
</dbReference>
<reference evidence="1 2" key="1">
    <citation type="submission" date="2020-09" db="EMBL/GenBank/DDBJ databases">
        <title>De no assembly of potato wild relative species, Solanum commersonii.</title>
        <authorList>
            <person name="Cho K."/>
        </authorList>
    </citation>
    <scope>NUCLEOTIDE SEQUENCE [LARGE SCALE GENOMIC DNA]</scope>
    <source>
        <strain evidence="1">LZ3.2</strain>
        <tissue evidence="1">Leaf</tissue>
    </source>
</reference>
<proteinExistence type="predicted"/>
<keyword evidence="2" id="KW-1185">Reference proteome</keyword>
<sequence length="111" mass="12691">MVHGWNPIDHLRKAVEYLMKEEQGLTNEDARQHVLDMVLNTWKDVNKQCLSPSAIPLSFQKACLNVARMVPMMYIYDENHCLPVLEEHIKSIFCNTDGDSRLSTSLSSMAP</sequence>
<name>A0A9J6ADM5_SOLCO</name>
<accession>A0A9J6ADM5</accession>
<gene>
    <name evidence="1" type="ORF">H5410_007992</name>
</gene>